<dbReference type="Proteomes" id="UP001371456">
    <property type="component" value="Unassembled WGS sequence"/>
</dbReference>
<accession>A0AAN8TA77</accession>
<gene>
    <name evidence="1" type="ORF">RDI58_017638</name>
</gene>
<name>A0AAN8TA77_SOLBU</name>
<protein>
    <submittedName>
        <fullName evidence="1">Uncharacterized protein</fullName>
    </submittedName>
</protein>
<keyword evidence="2" id="KW-1185">Reference proteome</keyword>
<organism evidence="1 2">
    <name type="scientific">Solanum bulbocastanum</name>
    <name type="common">Wild potato</name>
    <dbReference type="NCBI Taxonomy" id="147425"/>
    <lineage>
        <taxon>Eukaryota</taxon>
        <taxon>Viridiplantae</taxon>
        <taxon>Streptophyta</taxon>
        <taxon>Embryophyta</taxon>
        <taxon>Tracheophyta</taxon>
        <taxon>Spermatophyta</taxon>
        <taxon>Magnoliopsida</taxon>
        <taxon>eudicotyledons</taxon>
        <taxon>Gunneridae</taxon>
        <taxon>Pentapetalae</taxon>
        <taxon>asterids</taxon>
        <taxon>lamiids</taxon>
        <taxon>Solanales</taxon>
        <taxon>Solanaceae</taxon>
        <taxon>Solanoideae</taxon>
        <taxon>Solaneae</taxon>
        <taxon>Solanum</taxon>
    </lineage>
</organism>
<evidence type="ECO:0000313" key="1">
    <source>
        <dbReference type="EMBL" id="KAK6784184.1"/>
    </source>
</evidence>
<proteinExistence type="predicted"/>
<sequence length="41" mass="4818">MSDQIRRLDYSNIFTIRSGHNNLSFGTQVFHEWSISTNEDT</sequence>
<comment type="caution">
    <text evidence="1">The sequence shown here is derived from an EMBL/GenBank/DDBJ whole genome shotgun (WGS) entry which is preliminary data.</text>
</comment>
<reference evidence="1 2" key="1">
    <citation type="submission" date="2024-02" db="EMBL/GenBank/DDBJ databases">
        <title>de novo genome assembly of Solanum bulbocastanum strain 11H21.</title>
        <authorList>
            <person name="Hosaka A.J."/>
        </authorList>
    </citation>
    <scope>NUCLEOTIDE SEQUENCE [LARGE SCALE GENOMIC DNA]</scope>
    <source>
        <tissue evidence="1">Young leaves</tissue>
    </source>
</reference>
<evidence type="ECO:0000313" key="2">
    <source>
        <dbReference type="Proteomes" id="UP001371456"/>
    </source>
</evidence>
<dbReference type="EMBL" id="JBANQN010000007">
    <property type="protein sequence ID" value="KAK6784184.1"/>
    <property type="molecule type" value="Genomic_DNA"/>
</dbReference>
<dbReference type="AlphaFoldDB" id="A0AAN8TA77"/>